<sequence>MDDAMWRAALVTEGDRIAAIPLAAFDAPVAACPGWDVARLITHLGRIHRWATAFLRGGESAAAEVARQPRPARTELPGWYRDSRDELVRALDELDPDAPADTFAGPGTVRFWLRRQAHETAMHRWDAQDAVSPGTAEPIDPRLAADGVDEWLTVFVPRFLGRGPGIPDDLSGYAVQFRCTDIDAPAWTLRLTPPLSVVEYGTAQSDSVVTGSACDLLLTAWHRAAPTPPAGAEAGQVRRVLDLVHVT</sequence>
<evidence type="ECO:0000313" key="2">
    <source>
        <dbReference type="EMBL" id="NKY86340.1"/>
    </source>
</evidence>
<dbReference type="InterPro" id="IPR017517">
    <property type="entry name" value="Maleyloyr_isom"/>
</dbReference>
<dbReference type="NCBIfam" id="TIGR03083">
    <property type="entry name" value="maleylpyruvate isomerase family mycothiol-dependent enzyme"/>
    <property type="match status" value="1"/>
</dbReference>
<dbReference type="InterPro" id="IPR024344">
    <property type="entry name" value="MDMPI_metal-binding"/>
</dbReference>
<name>A0A7X6LX92_9NOCA</name>
<dbReference type="GO" id="GO:0016853">
    <property type="term" value="F:isomerase activity"/>
    <property type="evidence" value="ECO:0007669"/>
    <property type="project" value="UniProtKB-KW"/>
</dbReference>
<dbReference type="Gene3D" id="1.20.120.450">
    <property type="entry name" value="dinb family like domain"/>
    <property type="match status" value="1"/>
</dbReference>
<gene>
    <name evidence="2" type="ORF">HGA07_11970</name>
</gene>
<dbReference type="InterPro" id="IPR034660">
    <property type="entry name" value="DinB/YfiT-like"/>
</dbReference>
<dbReference type="RefSeq" id="WP_051031358.1">
    <property type="nucleotide sequence ID" value="NZ_CAWPHS010000089.1"/>
</dbReference>
<dbReference type="GO" id="GO:0046872">
    <property type="term" value="F:metal ion binding"/>
    <property type="evidence" value="ECO:0007669"/>
    <property type="project" value="InterPro"/>
</dbReference>
<keyword evidence="3" id="KW-1185">Reference proteome</keyword>
<dbReference type="SUPFAM" id="SSF109854">
    <property type="entry name" value="DinB/YfiT-like putative metalloenzymes"/>
    <property type="match status" value="1"/>
</dbReference>
<organism evidence="2 3">
    <name type="scientific">Nocardia veterana</name>
    <dbReference type="NCBI Taxonomy" id="132249"/>
    <lineage>
        <taxon>Bacteria</taxon>
        <taxon>Bacillati</taxon>
        <taxon>Actinomycetota</taxon>
        <taxon>Actinomycetes</taxon>
        <taxon>Mycobacteriales</taxon>
        <taxon>Nocardiaceae</taxon>
        <taxon>Nocardia</taxon>
    </lineage>
</organism>
<protein>
    <submittedName>
        <fullName evidence="2">Maleylpyruvate isomerase family mycothiol-dependent enzyme</fullName>
    </submittedName>
</protein>
<evidence type="ECO:0000259" key="1">
    <source>
        <dbReference type="Pfam" id="PF11716"/>
    </source>
</evidence>
<feature type="domain" description="Mycothiol-dependent maleylpyruvate isomerase metal-binding" evidence="1">
    <location>
        <begin position="15"/>
        <end position="128"/>
    </location>
</feature>
<comment type="caution">
    <text evidence="2">The sequence shown here is derived from an EMBL/GenBank/DDBJ whole genome shotgun (WGS) entry which is preliminary data.</text>
</comment>
<dbReference type="EMBL" id="JAAXPE010000009">
    <property type="protein sequence ID" value="NKY86340.1"/>
    <property type="molecule type" value="Genomic_DNA"/>
</dbReference>
<evidence type="ECO:0000313" key="3">
    <source>
        <dbReference type="Proteomes" id="UP000523447"/>
    </source>
</evidence>
<dbReference type="Proteomes" id="UP000523447">
    <property type="component" value="Unassembled WGS sequence"/>
</dbReference>
<proteinExistence type="predicted"/>
<reference evidence="2 3" key="1">
    <citation type="submission" date="2020-04" db="EMBL/GenBank/DDBJ databases">
        <title>MicrobeNet Type strains.</title>
        <authorList>
            <person name="Nicholson A.C."/>
        </authorList>
    </citation>
    <scope>NUCLEOTIDE SEQUENCE [LARGE SCALE GENOMIC DNA]</scope>
    <source>
        <strain evidence="2 3">DSM 44445</strain>
    </source>
</reference>
<dbReference type="PANTHER" id="PTHR40758">
    <property type="entry name" value="CONSERVED PROTEIN"/>
    <property type="match status" value="1"/>
</dbReference>
<keyword evidence="2" id="KW-0670">Pyruvate</keyword>
<dbReference type="GO" id="GO:0005886">
    <property type="term" value="C:plasma membrane"/>
    <property type="evidence" value="ECO:0007669"/>
    <property type="project" value="TreeGrafter"/>
</dbReference>
<accession>A0A7X6LX92</accession>
<keyword evidence="2" id="KW-0413">Isomerase</keyword>
<dbReference type="PANTHER" id="PTHR40758:SF1">
    <property type="entry name" value="CONSERVED PROTEIN"/>
    <property type="match status" value="1"/>
</dbReference>
<dbReference type="AlphaFoldDB" id="A0A7X6LX92"/>
<dbReference type="Pfam" id="PF11716">
    <property type="entry name" value="MDMPI_N"/>
    <property type="match status" value="1"/>
</dbReference>